<dbReference type="KEGG" id="sfk:KY5_8108c"/>
<proteinExistence type="predicted"/>
<dbReference type="Gene3D" id="3.40.630.30">
    <property type="match status" value="1"/>
</dbReference>
<dbReference type="PROSITE" id="PS51186">
    <property type="entry name" value="GNAT"/>
    <property type="match status" value="1"/>
</dbReference>
<evidence type="ECO:0000259" key="1">
    <source>
        <dbReference type="PROSITE" id="PS51186"/>
    </source>
</evidence>
<keyword evidence="3" id="KW-1185">Reference proteome</keyword>
<feature type="domain" description="N-acetyltransferase" evidence="1">
    <location>
        <begin position="3"/>
        <end position="156"/>
    </location>
</feature>
<dbReference type="RefSeq" id="WP_098246949.1">
    <property type="nucleotide sequence ID" value="NZ_CP022685.1"/>
</dbReference>
<evidence type="ECO:0000313" key="3">
    <source>
        <dbReference type="Proteomes" id="UP000221011"/>
    </source>
</evidence>
<evidence type="ECO:0000313" key="2">
    <source>
        <dbReference type="EMBL" id="ATL33126.1"/>
    </source>
</evidence>
<dbReference type="Proteomes" id="UP000221011">
    <property type="component" value="Chromosome"/>
</dbReference>
<dbReference type="CDD" id="cd04301">
    <property type="entry name" value="NAT_SF"/>
    <property type="match status" value="1"/>
</dbReference>
<gene>
    <name evidence="2" type="ORF">KY5_8108c</name>
</gene>
<organism evidence="2 3">
    <name type="scientific">Streptomyces formicae</name>
    <dbReference type="NCBI Taxonomy" id="1616117"/>
    <lineage>
        <taxon>Bacteria</taxon>
        <taxon>Bacillati</taxon>
        <taxon>Actinomycetota</taxon>
        <taxon>Actinomycetes</taxon>
        <taxon>Kitasatosporales</taxon>
        <taxon>Streptomycetaceae</taxon>
        <taxon>Streptomyces</taxon>
    </lineage>
</organism>
<protein>
    <recommendedName>
        <fullName evidence="1">N-acetyltransferase domain-containing protein</fullName>
    </recommendedName>
</protein>
<dbReference type="EMBL" id="CP022685">
    <property type="protein sequence ID" value="ATL33126.1"/>
    <property type="molecule type" value="Genomic_DNA"/>
</dbReference>
<dbReference type="InterPro" id="IPR000182">
    <property type="entry name" value="GNAT_dom"/>
</dbReference>
<dbReference type="Pfam" id="PF00583">
    <property type="entry name" value="Acetyltransf_1"/>
    <property type="match status" value="1"/>
</dbReference>
<dbReference type="SUPFAM" id="SSF55729">
    <property type="entry name" value="Acyl-CoA N-acyltransferases (Nat)"/>
    <property type="match status" value="1"/>
</dbReference>
<name>A0A291QNI7_9ACTN</name>
<accession>A0A291QNI7</accession>
<sequence>MTVTIAPAALQDIAELRQLYFDVYGHGYPVPLGSDPAVMRRLITDPHTHWLTARLHGSGELAGSAVVQTDPGSRIGKLVGLAVHPERRRGGLAGRLTGAVCGAAFDDGRLDSVYATVRMVTEGPQHVVVRNGFRPLGLLPNAAEVAGCESLGLFARFADGVLPRRETVSRAPSALGPLLAAAEHSTGVPYGAVLPSDTLGSARPEGPAAPPTADLEVVSAPGFVRRRFLELFPDPASRYYPLHAPNAVLVPPDGAFEAYVDLDPVAGSCALVAVHPYPAAVTHALEPLMATVSRAGADYVETLLPLSDTASLSAFLAAGFVPSAVYPAMRRIGERCHDYVVLSRTSRQIDFRSLAVGGPLQPYVSAYLTAWTATYLPRHEVAL</sequence>
<dbReference type="AlphaFoldDB" id="A0A291QNI7"/>
<reference evidence="2 3" key="1">
    <citation type="submission" date="2017-08" db="EMBL/GenBank/DDBJ databases">
        <title>Complete Genome Sequence of Streptomyces formicae KY5, the formicamycin producer.</title>
        <authorList>
            <person name="Holmes N.A."/>
            <person name="Devine R."/>
            <person name="Qin Z."/>
            <person name="Seipke R.F."/>
            <person name="Wilkinson B."/>
            <person name="Hutchings M.I."/>
        </authorList>
    </citation>
    <scope>NUCLEOTIDE SEQUENCE [LARGE SCALE GENOMIC DNA]</scope>
    <source>
        <strain evidence="2 3">KY5</strain>
    </source>
</reference>
<dbReference type="InterPro" id="IPR016181">
    <property type="entry name" value="Acyl_CoA_acyltransferase"/>
</dbReference>
<dbReference type="GO" id="GO:0016747">
    <property type="term" value="F:acyltransferase activity, transferring groups other than amino-acyl groups"/>
    <property type="evidence" value="ECO:0007669"/>
    <property type="project" value="InterPro"/>
</dbReference>